<dbReference type="KEGG" id="chu:CHU_2072"/>
<evidence type="ECO:0008006" key="4">
    <source>
        <dbReference type="Google" id="ProtNLM"/>
    </source>
</evidence>
<accession>A0A6N4SSB5</accession>
<name>A0A6N4SSB5_CYTH3</name>
<reference evidence="2 3" key="1">
    <citation type="journal article" date="2007" name="Appl. Environ. Microbiol.">
        <title>Genome sequence of the cellulolytic gliding bacterium Cytophaga hutchinsonii.</title>
        <authorList>
            <person name="Xie G."/>
            <person name="Bruce D.C."/>
            <person name="Challacombe J.F."/>
            <person name="Chertkov O."/>
            <person name="Detter J.C."/>
            <person name="Gilna P."/>
            <person name="Han C.S."/>
            <person name="Lucas S."/>
            <person name="Misra M."/>
            <person name="Myers G.L."/>
            <person name="Richardson P."/>
            <person name="Tapia R."/>
            <person name="Thayer N."/>
            <person name="Thompson L.S."/>
            <person name="Brettin T.S."/>
            <person name="Henrissat B."/>
            <person name="Wilson D.B."/>
            <person name="McBride M.J."/>
        </authorList>
    </citation>
    <scope>NUCLEOTIDE SEQUENCE [LARGE SCALE GENOMIC DNA]</scope>
    <source>
        <strain evidence="3">ATCC 33406 / DSM 1761 / CIP 103989 / NBRC 15051 / NCIMB 9469 / D465</strain>
    </source>
</reference>
<proteinExistence type="predicted"/>
<dbReference type="AlphaFoldDB" id="A0A6N4SSB5"/>
<feature type="transmembrane region" description="Helical" evidence="1">
    <location>
        <begin position="101"/>
        <end position="122"/>
    </location>
</feature>
<feature type="transmembrane region" description="Helical" evidence="1">
    <location>
        <begin position="134"/>
        <end position="153"/>
    </location>
</feature>
<protein>
    <recommendedName>
        <fullName evidence="4">DUF2938 domain-containing protein</fullName>
    </recommendedName>
</protein>
<sequence>MFLHLNALKSNSMDIIKTVSASAGGTSLMSLFSYLISDSKHKNFREPEILGELIKRVLPDISKQQANISGWILHYGVGTVFTAVYDQIWEKTSVKPNIKSGAVLGALSGLVGIAVWRATIALHPKPPVKDYDAYYKHLLLAHIFFGIAAAGAYKKTTDIQGAQYEKNHNE</sequence>
<dbReference type="Proteomes" id="UP000001822">
    <property type="component" value="Chromosome"/>
</dbReference>
<keyword evidence="1" id="KW-1133">Transmembrane helix</keyword>
<organism evidence="2 3">
    <name type="scientific">Cytophaga hutchinsonii (strain ATCC 33406 / DSM 1761 / CIP 103989 / NBRC 15051 / NCIMB 9469 / D465)</name>
    <dbReference type="NCBI Taxonomy" id="269798"/>
    <lineage>
        <taxon>Bacteria</taxon>
        <taxon>Pseudomonadati</taxon>
        <taxon>Bacteroidota</taxon>
        <taxon>Cytophagia</taxon>
        <taxon>Cytophagales</taxon>
        <taxon>Cytophagaceae</taxon>
        <taxon>Cytophaga</taxon>
    </lineage>
</organism>
<evidence type="ECO:0000313" key="3">
    <source>
        <dbReference type="Proteomes" id="UP000001822"/>
    </source>
</evidence>
<feature type="transmembrane region" description="Helical" evidence="1">
    <location>
        <begin position="15"/>
        <end position="36"/>
    </location>
</feature>
<keyword evidence="3" id="KW-1185">Reference proteome</keyword>
<dbReference type="EMBL" id="CP000383">
    <property type="protein sequence ID" value="ABG59335.1"/>
    <property type="molecule type" value="Genomic_DNA"/>
</dbReference>
<keyword evidence="1" id="KW-0472">Membrane</keyword>
<keyword evidence="1" id="KW-0812">Transmembrane</keyword>
<gene>
    <name evidence="2" type="ordered locus">CHU_2072</name>
</gene>
<evidence type="ECO:0000313" key="2">
    <source>
        <dbReference type="EMBL" id="ABG59335.1"/>
    </source>
</evidence>
<evidence type="ECO:0000256" key="1">
    <source>
        <dbReference type="SAM" id="Phobius"/>
    </source>
</evidence>